<dbReference type="PANTHER" id="PTHR43791:SF3">
    <property type="entry name" value="MAJOR FACILITATOR SUPERFAMILY (MFS) PROFILE DOMAIN-CONTAINING PROTEIN"/>
    <property type="match status" value="1"/>
</dbReference>
<keyword evidence="3 6" id="KW-0812">Transmembrane</keyword>
<accession>A0A0D2IBC6</accession>
<sequence>MSADFSRMGYAKTNSVRYVGVFLGLAPYNASIPAIFSYQHNNIVGQSKRAIGAAVMIVGGGIGGIIASNAFQQKDAPQYRPGLDTVIAVQVLTVVLVCKNFFIFTRANHKADRGEILIEDKEGFRYTL</sequence>
<dbReference type="EMBL" id="KN846986">
    <property type="protein sequence ID" value="KIW94129.1"/>
    <property type="molecule type" value="Genomic_DNA"/>
</dbReference>
<keyword evidence="4 6" id="KW-1133">Transmembrane helix</keyword>
<dbReference type="AlphaFoldDB" id="A0A0D2IBC6"/>
<evidence type="ECO:0000256" key="6">
    <source>
        <dbReference type="SAM" id="Phobius"/>
    </source>
</evidence>
<evidence type="ECO:0000313" key="7">
    <source>
        <dbReference type="EMBL" id="KIW94129.1"/>
    </source>
</evidence>
<evidence type="ECO:0000313" key="8">
    <source>
        <dbReference type="Proteomes" id="UP000053789"/>
    </source>
</evidence>
<dbReference type="PANTHER" id="PTHR43791">
    <property type="entry name" value="PERMEASE-RELATED"/>
    <property type="match status" value="1"/>
</dbReference>
<organism evidence="7 8">
    <name type="scientific">Cladophialophora bantiana (strain ATCC 10958 / CBS 173.52 / CDC B-1940 / NIH 8579)</name>
    <name type="common">Xylohypha bantiana</name>
    <dbReference type="NCBI Taxonomy" id="1442370"/>
    <lineage>
        <taxon>Eukaryota</taxon>
        <taxon>Fungi</taxon>
        <taxon>Dikarya</taxon>
        <taxon>Ascomycota</taxon>
        <taxon>Pezizomycotina</taxon>
        <taxon>Eurotiomycetes</taxon>
        <taxon>Chaetothyriomycetidae</taxon>
        <taxon>Chaetothyriales</taxon>
        <taxon>Herpotrichiellaceae</taxon>
        <taxon>Cladophialophora</taxon>
    </lineage>
</organism>
<keyword evidence="8" id="KW-1185">Reference proteome</keyword>
<evidence type="ECO:0000256" key="1">
    <source>
        <dbReference type="ARBA" id="ARBA00004141"/>
    </source>
</evidence>
<feature type="transmembrane region" description="Helical" evidence="6">
    <location>
        <begin position="83"/>
        <end position="104"/>
    </location>
</feature>
<gene>
    <name evidence="7" type="ORF">Z519_05445</name>
</gene>
<evidence type="ECO:0000256" key="5">
    <source>
        <dbReference type="ARBA" id="ARBA00023136"/>
    </source>
</evidence>
<evidence type="ECO:0008006" key="9">
    <source>
        <dbReference type="Google" id="ProtNLM"/>
    </source>
</evidence>
<feature type="transmembrane region" description="Helical" evidence="6">
    <location>
        <begin position="16"/>
        <end position="38"/>
    </location>
</feature>
<proteinExistence type="predicted"/>
<comment type="subcellular location">
    <subcellularLocation>
        <location evidence="1">Membrane</location>
        <topology evidence="1">Multi-pass membrane protein</topology>
    </subcellularLocation>
</comment>
<evidence type="ECO:0000256" key="3">
    <source>
        <dbReference type="ARBA" id="ARBA00022692"/>
    </source>
</evidence>
<feature type="transmembrane region" description="Helical" evidence="6">
    <location>
        <begin position="50"/>
        <end position="71"/>
    </location>
</feature>
<keyword evidence="2" id="KW-0813">Transport</keyword>
<dbReference type="GeneID" id="27698373"/>
<protein>
    <recommendedName>
        <fullName evidence="9">Major facilitator superfamily (MFS) profile domain-containing protein</fullName>
    </recommendedName>
</protein>
<dbReference type="RefSeq" id="XP_016620798.1">
    <property type="nucleotide sequence ID" value="XM_016763185.1"/>
</dbReference>
<dbReference type="GO" id="GO:0016020">
    <property type="term" value="C:membrane"/>
    <property type="evidence" value="ECO:0007669"/>
    <property type="project" value="UniProtKB-SubCell"/>
</dbReference>
<dbReference type="GO" id="GO:0022857">
    <property type="term" value="F:transmembrane transporter activity"/>
    <property type="evidence" value="ECO:0007669"/>
    <property type="project" value="TreeGrafter"/>
</dbReference>
<evidence type="ECO:0000256" key="4">
    <source>
        <dbReference type="ARBA" id="ARBA00022989"/>
    </source>
</evidence>
<name>A0A0D2IBC6_CLAB1</name>
<dbReference type="Proteomes" id="UP000053789">
    <property type="component" value="Unassembled WGS sequence"/>
</dbReference>
<dbReference type="HOGENOM" id="CLU_119197_0_0_1"/>
<evidence type="ECO:0000256" key="2">
    <source>
        <dbReference type="ARBA" id="ARBA00022448"/>
    </source>
</evidence>
<dbReference type="VEuPathDB" id="FungiDB:Z519_05445"/>
<keyword evidence="5 6" id="KW-0472">Membrane</keyword>
<reference evidence="7" key="1">
    <citation type="submission" date="2015-01" db="EMBL/GenBank/DDBJ databases">
        <title>The Genome Sequence of Cladophialophora bantiana CBS 173.52.</title>
        <authorList>
            <consortium name="The Broad Institute Genomics Platform"/>
            <person name="Cuomo C."/>
            <person name="de Hoog S."/>
            <person name="Gorbushina A."/>
            <person name="Stielow B."/>
            <person name="Teixiera M."/>
            <person name="Abouelleil A."/>
            <person name="Chapman S.B."/>
            <person name="Priest M."/>
            <person name="Young S.K."/>
            <person name="Wortman J."/>
            <person name="Nusbaum C."/>
            <person name="Birren B."/>
        </authorList>
    </citation>
    <scope>NUCLEOTIDE SEQUENCE [LARGE SCALE GENOMIC DNA]</scope>
    <source>
        <strain evidence="7">CBS 173.52</strain>
    </source>
</reference>
<dbReference type="OrthoDB" id="4482143at2759"/>